<keyword evidence="2" id="KW-0677">Repeat</keyword>
<feature type="domain" description="Zinc finger PHD-type" evidence="5">
    <location>
        <begin position="15"/>
        <end position="76"/>
    </location>
</feature>
<sequence>MRQFICRNCQYNLHQCFSCGRLGSSDLQAGAQVFQCGNAGCGYFYHPDCVADNEVAATELKESIRAGEPFTCPLHLCFVCRQPEDKTDRNLHMAVCRRCPKAYHRRCLPGEIGFEGNFPRAWEGPWEGLYANRILIYCLEHEIDEFLGTPLRNHINFPGDELERAIVADISAGAGAGAPEITGWEDGDRPCRCTRISLICTRCLGTKQNC</sequence>
<dbReference type="AlphaFoldDB" id="A0A9R0JX07"/>
<keyword evidence="3" id="KW-0863">Zinc-finger</keyword>
<accession>A0A9R0JX07</accession>
<keyword evidence="4" id="KW-0862">Zinc</keyword>
<organism evidence="6 7">
    <name type="scientific">Spinacia oleracea</name>
    <name type="common">Spinach</name>
    <dbReference type="NCBI Taxonomy" id="3562"/>
    <lineage>
        <taxon>Eukaryota</taxon>
        <taxon>Viridiplantae</taxon>
        <taxon>Streptophyta</taxon>
        <taxon>Embryophyta</taxon>
        <taxon>Tracheophyta</taxon>
        <taxon>Spermatophyta</taxon>
        <taxon>Magnoliopsida</taxon>
        <taxon>eudicotyledons</taxon>
        <taxon>Gunneridae</taxon>
        <taxon>Pentapetalae</taxon>
        <taxon>Caryophyllales</taxon>
        <taxon>Chenopodiaceae</taxon>
        <taxon>Chenopodioideae</taxon>
        <taxon>Anserineae</taxon>
        <taxon>Spinacia</taxon>
    </lineage>
</organism>
<dbReference type="GeneID" id="110789290"/>
<dbReference type="Pfam" id="PF23004">
    <property type="entry name" value="PHDvar_NSD"/>
    <property type="match status" value="1"/>
</dbReference>
<dbReference type="Gene3D" id="3.30.40.10">
    <property type="entry name" value="Zinc/RING finger domain, C3HC4 (zinc finger)"/>
    <property type="match status" value="1"/>
</dbReference>
<evidence type="ECO:0000313" key="6">
    <source>
        <dbReference type="Proteomes" id="UP000813463"/>
    </source>
</evidence>
<gene>
    <name evidence="7 8 9" type="primary">LOC110789290</name>
</gene>
<dbReference type="InterPro" id="IPR011011">
    <property type="entry name" value="Znf_FYVE_PHD"/>
</dbReference>
<evidence type="ECO:0000313" key="7">
    <source>
        <dbReference type="RefSeq" id="XP_021849630.1"/>
    </source>
</evidence>
<dbReference type="OrthoDB" id="21264at2759"/>
<dbReference type="Pfam" id="PF22908">
    <property type="entry name" value="PHD_NSD"/>
    <property type="match status" value="1"/>
</dbReference>
<evidence type="ECO:0000256" key="3">
    <source>
        <dbReference type="ARBA" id="ARBA00022771"/>
    </source>
</evidence>
<evidence type="ECO:0000259" key="5">
    <source>
        <dbReference type="SMART" id="SM00249"/>
    </source>
</evidence>
<keyword evidence="6" id="KW-1185">Reference proteome</keyword>
<evidence type="ECO:0000256" key="2">
    <source>
        <dbReference type="ARBA" id="ARBA00022737"/>
    </source>
</evidence>
<dbReference type="RefSeq" id="XP_021849630.1">
    <property type="nucleotide sequence ID" value="XM_021993938.1"/>
</dbReference>
<protein>
    <submittedName>
        <fullName evidence="8 9">Protein ENHANCED DOWNY MILDEW 2 isoform X1</fullName>
    </submittedName>
    <submittedName>
        <fullName evidence="7">Protein ENHANCED DOWNY MILDEW 2-like</fullName>
    </submittedName>
</protein>
<dbReference type="PANTHER" id="PTHR46235:SF3">
    <property type="entry name" value="PHD FINGER-CONTAINING PROTEIN DDB_G0268158"/>
    <property type="match status" value="1"/>
</dbReference>
<dbReference type="SUPFAM" id="SSF57903">
    <property type="entry name" value="FYVE/PHD zinc finger"/>
    <property type="match status" value="1"/>
</dbReference>
<dbReference type="InterPro" id="IPR055197">
    <property type="entry name" value="PHDvar_NSD"/>
</dbReference>
<proteinExistence type="predicted"/>
<dbReference type="Proteomes" id="UP000813463">
    <property type="component" value="Chromosome 4"/>
</dbReference>
<dbReference type="GO" id="GO:0008270">
    <property type="term" value="F:zinc ion binding"/>
    <property type="evidence" value="ECO:0007669"/>
    <property type="project" value="UniProtKB-KW"/>
</dbReference>
<reference evidence="6" key="1">
    <citation type="journal article" date="2021" name="Nat. Commun.">
        <title>Genomic analyses provide insights into spinach domestication and the genetic basis of agronomic traits.</title>
        <authorList>
            <person name="Cai X."/>
            <person name="Sun X."/>
            <person name="Xu C."/>
            <person name="Sun H."/>
            <person name="Wang X."/>
            <person name="Ge C."/>
            <person name="Zhang Z."/>
            <person name="Wang Q."/>
            <person name="Fei Z."/>
            <person name="Jiao C."/>
            <person name="Wang Q."/>
        </authorList>
    </citation>
    <scope>NUCLEOTIDE SEQUENCE [LARGE SCALE GENOMIC DNA]</scope>
    <source>
        <strain evidence="6">cv. Varoflay</strain>
    </source>
</reference>
<feature type="domain" description="Zinc finger PHD-type" evidence="5">
    <location>
        <begin position="77"/>
        <end position="142"/>
    </location>
</feature>
<reference evidence="7" key="2">
    <citation type="submission" date="2025-04" db="UniProtKB">
        <authorList>
            <consortium name="RefSeq"/>
        </authorList>
    </citation>
    <scope>IDENTIFICATION</scope>
    <source>
        <tissue evidence="8 9">Leaf</tissue>
    </source>
</reference>
<evidence type="ECO:0000256" key="1">
    <source>
        <dbReference type="ARBA" id="ARBA00022723"/>
    </source>
</evidence>
<keyword evidence="1" id="KW-0479">Metal-binding</keyword>
<dbReference type="InterPro" id="IPR013083">
    <property type="entry name" value="Znf_RING/FYVE/PHD"/>
</dbReference>
<evidence type="ECO:0000256" key="4">
    <source>
        <dbReference type="ARBA" id="ARBA00022833"/>
    </source>
</evidence>
<evidence type="ECO:0000313" key="8">
    <source>
        <dbReference type="RefSeq" id="XP_056697281.1"/>
    </source>
</evidence>
<dbReference type="KEGG" id="soe:110789290"/>
<dbReference type="InterPro" id="IPR001965">
    <property type="entry name" value="Znf_PHD"/>
</dbReference>
<dbReference type="CDD" id="cd15565">
    <property type="entry name" value="PHD2_NSD"/>
    <property type="match status" value="1"/>
</dbReference>
<dbReference type="GO" id="GO:0006338">
    <property type="term" value="P:chromatin remodeling"/>
    <property type="evidence" value="ECO:0007669"/>
    <property type="project" value="UniProtKB-ARBA"/>
</dbReference>
<dbReference type="RefSeq" id="XP_056697282.1">
    <property type="nucleotide sequence ID" value="XM_056841304.1"/>
</dbReference>
<dbReference type="SMART" id="SM00249">
    <property type="entry name" value="PHD"/>
    <property type="match status" value="2"/>
</dbReference>
<dbReference type="InterPro" id="IPR055198">
    <property type="entry name" value="NSD_PHD"/>
</dbReference>
<evidence type="ECO:0000313" key="9">
    <source>
        <dbReference type="RefSeq" id="XP_056697282.1"/>
    </source>
</evidence>
<dbReference type="RefSeq" id="XP_056697281.1">
    <property type="nucleotide sequence ID" value="XM_056841303.1"/>
</dbReference>
<dbReference type="PANTHER" id="PTHR46235">
    <property type="entry name" value="PHD FINGER-CONTAINING PROTEIN DDB_G0268158"/>
    <property type="match status" value="1"/>
</dbReference>
<name>A0A9R0JX07_SPIOL</name>